<dbReference type="STRING" id="1208918.CDEE_0591"/>
<evidence type="ECO:0000313" key="9">
    <source>
        <dbReference type="Proteomes" id="UP000011686"/>
    </source>
</evidence>
<dbReference type="PIRSF" id="PIRSF000456">
    <property type="entry name" value="UDP-GlcNAc_acltr"/>
    <property type="match status" value="1"/>
</dbReference>
<dbReference type="GO" id="GO:0005737">
    <property type="term" value="C:cytoplasm"/>
    <property type="evidence" value="ECO:0007669"/>
    <property type="project" value="UniProtKB-SubCell"/>
</dbReference>
<dbReference type="Proteomes" id="UP000011686">
    <property type="component" value="Chromosome"/>
</dbReference>
<comment type="catalytic activity">
    <reaction evidence="6">
        <text>a (3R)-hydroxyacyl-[ACP] + UDP-N-acetyl-alpha-D-glucosamine = a UDP-3-O-[(3R)-3-hydroxyacyl]-N-acetyl-alpha-D-glucosamine + holo-[ACP]</text>
        <dbReference type="Rhea" id="RHEA:67812"/>
        <dbReference type="Rhea" id="RHEA-COMP:9685"/>
        <dbReference type="Rhea" id="RHEA-COMP:9945"/>
        <dbReference type="ChEBI" id="CHEBI:57705"/>
        <dbReference type="ChEBI" id="CHEBI:64479"/>
        <dbReference type="ChEBI" id="CHEBI:78827"/>
        <dbReference type="ChEBI" id="CHEBI:173225"/>
        <dbReference type="EC" id="2.3.1.129"/>
    </reaction>
</comment>
<dbReference type="PANTHER" id="PTHR43480:SF1">
    <property type="entry name" value="ACYL-[ACYL-CARRIER-PROTEIN]--UDP-N-ACETYLGLUCOSAMINE O-ACYLTRANSFERASE, MITOCHONDRIAL-RELATED"/>
    <property type="match status" value="1"/>
</dbReference>
<dbReference type="NCBIfam" id="TIGR01852">
    <property type="entry name" value="lipid_A_lpxA"/>
    <property type="match status" value="1"/>
</dbReference>
<keyword evidence="6" id="KW-0963">Cytoplasm</keyword>
<name>M1LWM2_9PROT</name>
<dbReference type="HAMAP" id="MF_00387">
    <property type="entry name" value="LpxA"/>
    <property type="match status" value="1"/>
</dbReference>
<accession>M1LWM2</accession>
<dbReference type="KEGG" id="kct:CDEE_0591"/>
<feature type="domain" description="UDP N-acetylglucosamine O-acyltransferase C-terminal" evidence="7">
    <location>
        <begin position="179"/>
        <end position="264"/>
    </location>
</feature>
<reference evidence="8 9" key="1">
    <citation type="journal article" date="2013" name="Genome Biol. Evol.">
        <title>Genome evolution and phylogenomic analysis of candidatus kinetoplastibacterium, the betaproteobacterial endosymbionts of strigomonas and angomonas.</title>
        <authorList>
            <person name="Alves J.M."/>
            <person name="Serrano M.G."/>
            <person name="Maia da Silva F."/>
            <person name="Voegtly L.J."/>
            <person name="Matveyev A.V."/>
            <person name="Teixeira M.M."/>
            <person name="Camargo E.P."/>
            <person name="Buck G.A."/>
        </authorList>
    </citation>
    <scope>NUCLEOTIDE SEQUENCE [LARGE SCALE GENOMIC DNA]</scope>
    <source>
        <strain evidence="8 9">TCC036E</strain>
    </source>
</reference>
<dbReference type="Pfam" id="PF00132">
    <property type="entry name" value="Hexapep"/>
    <property type="match status" value="1"/>
</dbReference>
<dbReference type="Pfam" id="PF13720">
    <property type="entry name" value="Acetyltransf_11"/>
    <property type="match status" value="1"/>
</dbReference>
<dbReference type="GO" id="GO:0016020">
    <property type="term" value="C:membrane"/>
    <property type="evidence" value="ECO:0007669"/>
    <property type="project" value="GOC"/>
</dbReference>
<evidence type="ECO:0000256" key="2">
    <source>
        <dbReference type="ARBA" id="ARBA00022556"/>
    </source>
</evidence>
<dbReference type="Gene3D" id="1.20.1180.10">
    <property type="entry name" value="Udp N-acetylglucosamine O-acyltransferase, C-terminal domain"/>
    <property type="match status" value="1"/>
</dbReference>
<keyword evidence="3 6" id="KW-0808">Transferase</keyword>
<dbReference type="InterPro" id="IPR011004">
    <property type="entry name" value="Trimer_LpxA-like_sf"/>
</dbReference>
<dbReference type="UniPathway" id="UPA00359">
    <property type="reaction ID" value="UER00477"/>
</dbReference>
<evidence type="ECO:0000256" key="5">
    <source>
        <dbReference type="ARBA" id="ARBA00023315"/>
    </source>
</evidence>
<evidence type="ECO:0000256" key="4">
    <source>
        <dbReference type="ARBA" id="ARBA00023098"/>
    </source>
</evidence>
<proteinExistence type="inferred from homology"/>
<comment type="function">
    <text evidence="6">Involved in the biosynthesis of lipid A, a phosphorylated glycolipid that anchors the lipopolysaccharide to the outer membrane of the cell.</text>
</comment>
<evidence type="ECO:0000256" key="1">
    <source>
        <dbReference type="ARBA" id="ARBA00022516"/>
    </source>
</evidence>
<dbReference type="InterPro" id="IPR029098">
    <property type="entry name" value="Acetyltransf_C"/>
</dbReference>
<dbReference type="GO" id="GO:0009245">
    <property type="term" value="P:lipid A biosynthetic process"/>
    <property type="evidence" value="ECO:0007669"/>
    <property type="project" value="UniProtKB-UniRule"/>
</dbReference>
<comment type="subunit">
    <text evidence="6">Homotrimer.</text>
</comment>
<dbReference type="EC" id="2.3.1.129" evidence="6"/>
<dbReference type="PATRIC" id="fig|1208918.3.peg.318"/>
<dbReference type="AlphaFoldDB" id="M1LWM2"/>
<comment type="subcellular location">
    <subcellularLocation>
        <location evidence="6">Cytoplasm</location>
    </subcellularLocation>
</comment>
<dbReference type="SUPFAM" id="SSF51161">
    <property type="entry name" value="Trimeric LpxA-like enzymes"/>
    <property type="match status" value="1"/>
</dbReference>
<dbReference type="PANTHER" id="PTHR43480">
    <property type="entry name" value="ACYL-[ACYL-CARRIER-PROTEIN]--UDP-N-ACETYLGLUCOSAMINE O-ACYLTRANSFERASE"/>
    <property type="match status" value="1"/>
</dbReference>
<dbReference type="eggNOG" id="COG1043">
    <property type="taxonomic scope" value="Bacteria"/>
</dbReference>
<dbReference type="EMBL" id="CP003804">
    <property type="protein sequence ID" value="AGF47619.1"/>
    <property type="molecule type" value="Genomic_DNA"/>
</dbReference>
<dbReference type="CDD" id="cd03351">
    <property type="entry name" value="LbH_UDP-GlcNAc_AT"/>
    <property type="match status" value="1"/>
</dbReference>
<comment type="pathway">
    <text evidence="6">Glycolipid biosynthesis; lipid IV(A) biosynthesis; lipid IV(A) from (3R)-3-hydroxytetradecanoyl-[acyl-carrier-protein] and UDP-N-acetyl-alpha-D-glucosamine: step 1/6.</text>
</comment>
<keyword evidence="4 6" id="KW-0443">Lipid metabolism</keyword>
<keyword evidence="6" id="KW-0677">Repeat</keyword>
<protein>
    <recommendedName>
        <fullName evidence="6">Acyl-[acyl-carrier-protein]--UDP-N-acetylglucosamine O-acyltransferase</fullName>
        <shortName evidence="6">UDP-N-acetylglucosamine acyltransferase</shortName>
        <ecNumber evidence="6">2.3.1.129</ecNumber>
    </recommendedName>
</protein>
<keyword evidence="9" id="KW-1185">Reference proteome</keyword>
<keyword evidence="1 6" id="KW-0444">Lipid biosynthesis</keyword>
<dbReference type="NCBIfam" id="NF003657">
    <property type="entry name" value="PRK05289.1"/>
    <property type="match status" value="1"/>
</dbReference>
<organism evidence="8 9">
    <name type="scientific">Candidatus Kinetoplastidibacterium crithidiae TCC036E</name>
    <dbReference type="NCBI Taxonomy" id="1208918"/>
    <lineage>
        <taxon>Bacteria</taxon>
        <taxon>Pseudomonadati</taxon>
        <taxon>Pseudomonadota</taxon>
        <taxon>Betaproteobacteria</taxon>
        <taxon>Candidatus Kinetoplastidibacterium</taxon>
    </lineage>
</organism>
<dbReference type="RefSeq" id="WP_015238549.1">
    <property type="nucleotide sequence ID" value="NC_020283.1"/>
</dbReference>
<dbReference type="Gene3D" id="2.160.10.10">
    <property type="entry name" value="Hexapeptide repeat proteins"/>
    <property type="match status" value="1"/>
</dbReference>
<evidence type="ECO:0000256" key="3">
    <source>
        <dbReference type="ARBA" id="ARBA00022679"/>
    </source>
</evidence>
<keyword evidence="2 6" id="KW-0441">Lipid A biosynthesis</keyword>
<keyword evidence="5 6" id="KW-0012">Acyltransferase</keyword>
<evidence type="ECO:0000256" key="6">
    <source>
        <dbReference type="HAMAP-Rule" id="MF_00387"/>
    </source>
</evidence>
<dbReference type="GO" id="GO:0008780">
    <property type="term" value="F:acyl-[acyl-carrier-protein]-UDP-N-acetylglucosamine O-acyltransferase activity"/>
    <property type="evidence" value="ECO:0007669"/>
    <property type="project" value="UniProtKB-UniRule"/>
</dbReference>
<gene>
    <name evidence="6" type="primary">lpxA</name>
    <name evidence="8" type="ORF">CDEE_0591</name>
</gene>
<comment type="similarity">
    <text evidence="6">Belongs to the transferase hexapeptide repeat family. LpxA subfamily.</text>
</comment>
<sequence length="266" mass="29288">MQQSIKIHPTAIIDVGAEVDGSVVVGPYVVIGSGVSIDSGNVIGPYCHIDGNTTIGKDNIFYRYCSIGSLPQDKKYNGEKTYLQIGSRNTIREFTTFNVGTSQGGYTTLIGDDNWIMAYVHIAHDCRIGNHITLANSVQLGGHVIVEDWSVIGGLSGVHQFSRIGKYTMIGAKSALKQDVPPFVLCGGNPARPFGINLEGLKRRGFSEDVILEIKRAYRIIYRQGFSLQEACHCLSSYNYKNQDTSDYIKLIVDFLQNSERGIIRS</sequence>
<dbReference type="InterPro" id="IPR001451">
    <property type="entry name" value="Hexapep"/>
</dbReference>
<dbReference type="InterPro" id="IPR010137">
    <property type="entry name" value="Lipid_A_LpxA"/>
</dbReference>
<evidence type="ECO:0000259" key="7">
    <source>
        <dbReference type="Pfam" id="PF13720"/>
    </source>
</evidence>
<dbReference type="HOGENOM" id="CLU_061249_0_0_4"/>
<dbReference type="InterPro" id="IPR037157">
    <property type="entry name" value="Acetyltransf_C_sf"/>
</dbReference>
<evidence type="ECO:0000313" key="8">
    <source>
        <dbReference type="EMBL" id="AGF47619.1"/>
    </source>
</evidence>